<proteinExistence type="predicted"/>
<dbReference type="Proteomes" id="UP000199202">
    <property type="component" value="Unassembled WGS sequence"/>
</dbReference>
<dbReference type="AlphaFoldDB" id="A0A1G8SCK6"/>
<keyword evidence="1" id="KW-0812">Transmembrane</keyword>
<evidence type="ECO:0000313" key="3">
    <source>
        <dbReference type="Proteomes" id="UP000199202"/>
    </source>
</evidence>
<sequence length="365" mass="39323">MNTIEERLRETLTARAAIVPDHLPPDLSDLSLPEPPRRGRRLAPVAVAAMIAALIAGIAVVVQQRMADPQPASIPATPPFYVGSVVTDYADVSYGPWEVYATATGARVATTLPQLSHARVAGVGDGRTFFLAGRNTDARHKRTTFYRITLNDRGQASADKIMALPSWEPIESMAAAPDGRSFAFSMKSTQVDCARACASWRELRVWDVVRSRASALYTAPVDKFPPVVGMSWLGDGHTLALSLYERTTLQARALDLSKERTGDLRSSRVVTQSGGSLAGRRGAAAFVVVTSRTEGRTLLGEFSAKTGKRLRELTVGGWFDPIGYDAKGKALLGATRTGLARLDGSRLTPIRTPPLKAGQRLVAAW</sequence>
<organism evidence="2 3">
    <name type="scientific">Nonomuraea jiangxiensis</name>
    <dbReference type="NCBI Taxonomy" id="633440"/>
    <lineage>
        <taxon>Bacteria</taxon>
        <taxon>Bacillati</taxon>
        <taxon>Actinomycetota</taxon>
        <taxon>Actinomycetes</taxon>
        <taxon>Streptosporangiales</taxon>
        <taxon>Streptosporangiaceae</taxon>
        <taxon>Nonomuraea</taxon>
    </lineage>
</organism>
<dbReference type="EMBL" id="FNDJ01000009">
    <property type="protein sequence ID" value="SDJ26430.1"/>
    <property type="molecule type" value="Genomic_DNA"/>
</dbReference>
<keyword evidence="1" id="KW-1133">Transmembrane helix</keyword>
<evidence type="ECO:0008006" key="4">
    <source>
        <dbReference type="Google" id="ProtNLM"/>
    </source>
</evidence>
<feature type="transmembrane region" description="Helical" evidence="1">
    <location>
        <begin position="42"/>
        <end position="62"/>
    </location>
</feature>
<evidence type="ECO:0000256" key="1">
    <source>
        <dbReference type="SAM" id="Phobius"/>
    </source>
</evidence>
<keyword evidence="1" id="KW-0472">Membrane</keyword>
<dbReference type="OrthoDB" id="3452780at2"/>
<protein>
    <recommendedName>
        <fullName evidence="4">WD40-like Beta Propeller Repeat</fullName>
    </recommendedName>
</protein>
<gene>
    <name evidence="2" type="ORF">SAMN05421869_109326</name>
</gene>
<dbReference type="SUPFAM" id="SSF50969">
    <property type="entry name" value="YVTN repeat-like/Quinoprotein amine dehydrogenase"/>
    <property type="match status" value="1"/>
</dbReference>
<dbReference type="RefSeq" id="WP_090934009.1">
    <property type="nucleotide sequence ID" value="NZ_FNDJ01000009.1"/>
</dbReference>
<keyword evidence="3" id="KW-1185">Reference proteome</keyword>
<name>A0A1G8SCK6_9ACTN</name>
<dbReference type="InterPro" id="IPR011044">
    <property type="entry name" value="Quino_amine_DH_bsu"/>
</dbReference>
<evidence type="ECO:0000313" key="2">
    <source>
        <dbReference type="EMBL" id="SDJ26430.1"/>
    </source>
</evidence>
<reference evidence="2 3" key="1">
    <citation type="submission" date="2016-10" db="EMBL/GenBank/DDBJ databases">
        <authorList>
            <person name="de Groot N.N."/>
        </authorList>
    </citation>
    <scope>NUCLEOTIDE SEQUENCE [LARGE SCALE GENOMIC DNA]</scope>
    <source>
        <strain evidence="2 3">CGMCC 4.6533</strain>
    </source>
</reference>
<accession>A0A1G8SCK6</accession>
<dbReference type="STRING" id="633440.SAMN05421869_109326"/>